<dbReference type="OrthoDB" id="365640at2759"/>
<dbReference type="AlphaFoldDB" id="J4DQC0"/>
<dbReference type="KEGG" id="tot:TOT_040000559"/>
<name>J4DQC0_THEOR</name>
<evidence type="ECO:0000313" key="1">
    <source>
        <dbReference type="EMBL" id="BAM42189.1"/>
    </source>
</evidence>
<dbReference type="RefSeq" id="XP_009692490.1">
    <property type="nucleotide sequence ID" value="XM_009694195.1"/>
</dbReference>
<reference evidence="1 2" key="1">
    <citation type="journal article" date="2012" name="MBio">
        <title>Comparative genome analysis of three eukaryotic parasites with differing abilities to transform leukocytes reveals key mediators of Theileria-induced leukocyte transformation.</title>
        <authorList>
            <person name="Hayashida K."/>
            <person name="Hara Y."/>
            <person name="Abe T."/>
            <person name="Yamasaki C."/>
            <person name="Toyoda A."/>
            <person name="Kosuge T."/>
            <person name="Suzuki Y."/>
            <person name="Sato Y."/>
            <person name="Kawashima S."/>
            <person name="Katayama T."/>
            <person name="Wakaguri H."/>
            <person name="Inoue N."/>
            <person name="Homma K."/>
            <person name="Tada-Umezaki M."/>
            <person name="Yagi Y."/>
            <person name="Fujii Y."/>
            <person name="Habara T."/>
            <person name="Kanehisa M."/>
            <person name="Watanabe H."/>
            <person name="Ito K."/>
            <person name="Gojobori T."/>
            <person name="Sugawara H."/>
            <person name="Imanishi T."/>
            <person name="Weir W."/>
            <person name="Gardner M."/>
            <person name="Pain A."/>
            <person name="Shiels B."/>
            <person name="Hattori M."/>
            <person name="Nene V."/>
            <person name="Sugimoto C."/>
        </authorList>
    </citation>
    <scope>NUCLEOTIDE SEQUENCE [LARGE SCALE GENOMIC DNA]</scope>
    <source>
        <strain evidence="1 2">Shintoku</strain>
    </source>
</reference>
<dbReference type="Proteomes" id="UP000003786">
    <property type="component" value="Chromosome 4"/>
</dbReference>
<protein>
    <submittedName>
        <fullName evidence="1">Uncharacterized protein</fullName>
    </submittedName>
</protein>
<sequence>MYDQRVYESVCRQRNRGIENEWDEKEQMQSTYRADFVAKELPEREARKTETRVVNLPFEGISTYMRDYKAPEMVPVERRAKEPEREKLPFEGVSTYTLDFSIKAWEYFGKT</sequence>
<gene>
    <name evidence="1" type="ORF">TOT_040000559</name>
</gene>
<dbReference type="VEuPathDB" id="PiroplasmaDB:TOT_040000559"/>
<organism evidence="1 2">
    <name type="scientific">Theileria orientalis strain Shintoku</name>
    <dbReference type="NCBI Taxonomy" id="869250"/>
    <lineage>
        <taxon>Eukaryota</taxon>
        <taxon>Sar</taxon>
        <taxon>Alveolata</taxon>
        <taxon>Apicomplexa</taxon>
        <taxon>Aconoidasida</taxon>
        <taxon>Piroplasmida</taxon>
        <taxon>Theileriidae</taxon>
        <taxon>Theileria</taxon>
    </lineage>
</organism>
<proteinExistence type="predicted"/>
<dbReference type="EMBL" id="AP011949">
    <property type="protein sequence ID" value="BAM42189.1"/>
    <property type="molecule type" value="Genomic_DNA"/>
</dbReference>
<accession>J4DQC0</accession>
<keyword evidence="2" id="KW-1185">Reference proteome</keyword>
<evidence type="ECO:0000313" key="2">
    <source>
        <dbReference type="Proteomes" id="UP000003786"/>
    </source>
</evidence>
<dbReference type="GeneID" id="20716615"/>